<sequence length="106" mass="12244">MEQKADLAELTVVSGLYRSKLLAPMYLPAGLAADFVDYYDACFAIADRQRTHPGLHQRTMEIEEAFRIERELAPEIERDLLALMRDGTYYRACWLTRVSAFLTRKV</sequence>
<protein>
    <submittedName>
        <fullName evidence="1">Uncharacterized protein</fullName>
    </submittedName>
</protein>
<reference evidence="1 2" key="1">
    <citation type="journal article" date="2019" name="Int. J. Syst. Evol. Microbiol.">
        <title>The Draft Whole-Genome Sequence of the Antibiotic Producer Empedobacter haloabium ATCC 31962 Provides Indications for Its Taxonomic Reclassification.</title>
        <authorList>
            <person name="Miess H."/>
            <person name="Arlt P."/>
            <person name="Apel A.K."/>
            <person name="Weber T."/>
            <person name="Nieselt K."/>
            <person name="Hanssen F."/>
            <person name="Czemmel S."/>
            <person name="Nahnsen S."/>
            <person name="Gross H."/>
        </authorList>
    </citation>
    <scope>NUCLEOTIDE SEQUENCE [LARGE SCALE GENOMIC DNA]</scope>
    <source>
        <strain evidence="1 2">ATCC 31962</strain>
    </source>
</reference>
<accession>A0ABZ1UNK5</accession>
<dbReference type="EMBL" id="CP136508">
    <property type="protein sequence ID" value="WUR13904.1"/>
    <property type="molecule type" value="Genomic_DNA"/>
</dbReference>
<name>A0ABZ1UNK5_9BURK</name>
<proteinExistence type="predicted"/>
<evidence type="ECO:0000313" key="1">
    <source>
        <dbReference type="EMBL" id="WUR13904.1"/>
    </source>
</evidence>
<keyword evidence="2" id="KW-1185">Reference proteome</keyword>
<dbReference type="Proteomes" id="UP000321323">
    <property type="component" value="Chromosome"/>
</dbReference>
<organism evidence="1 2">
    <name type="scientific">[Empedobacter] haloabium</name>
    <dbReference type="NCBI Taxonomy" id="592317"/>
    <lineage>
        <taxon>Bacteria</taxon>
        <taxon>Pseudomonadati</taxon>
        <taxon>Pseudomonadota</taxon>
        <taxon>Betaproteobacteria</taxon>
        <taxon>Burkholderiales</taxon>
        <taxon>Oxalobacteraceae</taxon>
        <taxon>Telluria group</taxon>
        <taxon>Telluria group incertae sedis</taxon>
    </lineage>
</organism>
<gene>
    <name evidence="1" type="ORF">E7V67_002005</name>
</gene>
<evidence type="ECO:0000313" key="2">
    <source>
        <dbReference type="Proteomes" id="UP000321323"/>
    </source>
</evidence>